<keyword evidence="2" id="KW-1185">Reference proteome</keyword>
<name>A0ACC1J7B8_9FUNG</name>
<reference evidence="1" key="1">
    <citation type="submission" date="2022-07" db="EMBL/GenBank/DDBJ databases">
        <title>Phylogenomic reconstructions and comparative analyses of Kickxellomycotina fungi.</title>
        <authorList>
            <person name="Reynolds N.K."/>
            <person name="Stajich J.E."/>
            <person name="Barry K."/>
            <person name="Grigoriev I.V."/>
            <person name="Crous P."/>
            <person name="Smith M.E."/>
        </authorList>
    </citation>
    <scope>NUCLEOTIDE SEQUENCE</scope>
    <source>
        <strain evidence="1">NRRL 5244</strain>
    </source>
</reference>
<protein>
    <submittedName>
        <fullName evidence="1">Uncharacterized protein</fullName>
    </submittedName>
</protein>
<evidence type="ECO:0000313" key="2">
    <source>
        <dbReference type="Proteomes" id="UP001150603"/>
    </source>
</evidence>
<dbReference type="Proteomes" id="UP001150603">
    <property type="component" value="Unassembled WGS sequence"/>
</dbReference>
<evidence type="ECO:0000313" key="1">
    <source>
        <dbReference type="EMBL" id="KAJ1940464.1"/>
    </source>
</evidence>
<comment type="caution">
    <text evidence="1">The sequence shown here is derived from an EMBL/GenBank/DDBJ whole genome shotgun (WGS) entry which is preliminary data.</text>
</comment>
<proteinExistence type="predicted"/>
<dbReference type="EMBL" id="JANBPW010002538">
    <property type="protein sequence ID" value="KAJ1940464.1"/>
    <property type="molecule type" value="Genomic_DNA"/>
</dbReference>
<sequence length="466" mass="51801">MRYTLRSSTSQLYILSLVGLCGPGMMFALISLGSATEKSPDPDNMFEINLTLIISSVLTGLFSFLGCNILHRIGVRLCMFFSCIFMSVYSFAYAYRYIADIDDPPIALSIVSAALMGIGVGVFFSVQTTINIKYPHEEVRGRYLTIFAALFNLGGMLGGIIQFSLNYQDGENTGLSNYTYLSLGIVQVFGAFISLALVSPTKVKRDDNTVVMSHSADPILKELLKTVKHFVSKWALLFAVPYLVSHIGFAYTSNILNGAVFDARTRGFNNIFFWLSKTFGTALLGFILDYVKWSRRRRDIIVVAILTLASNGVWVGGIFDQKRLFPSGQINQFHDNVLDYTDSAAAPTIALYALYGLFIGIFDTCLMWFISLLSDDFDVTGRNVSVFRGLQAFGSAISWAMVNNMPISALCYTNWGLVLLSLCPLLYFALVILRNSTIPSEYDVDMEFAELRSPAYTNKASSEYYI</sequence>
<organism evidence="1 2">
    <name type="scientific">Linderina macrospora</name>
    <dbReference type="NCBI Taxonomy" id="4868"/>
    <lineage>
        <taxon>Eukaryota</taxon>
        <taxon>Fungi</taxon>
        <taxon>Fungi incertae sedis</taxon>
        <taxon>Zoopagomycota</taxon>
        <taxon>Kickxellomycotina</taxon>
        <taxon>Kickxellomycetes</taxon>
        <taxon>Kickxellales</taxon>
        <taxon>Kickxellaceae</taxon>
        <taxon>Linderina</taxon>
    </lineage>
</organism>
<accession>A0ACC1J7B8</accession>
<gene>
    <name evidence="1" type="ORF">FBU59_003804</name>
</gene>